<comment type="cofactor">
    <cofactor evidence="1 7">
        <name>pyridoxal 5'-phosphate</name>
        <dbReference type="ChEBI" id="CHEBI:597326"/>
    </cofactor>
</comment>
<dbReference type="EC" id="2.6.1.-" evidence="7"/>
<comment type="similarity">
    <text evidence="2 7">Belongs to the class-I pyridoxal-phosphate-dependent aminotransferase family.</text>
</comment>
<dbReference type="EMBL" id="QGDJ01000003">
    <property type="protein sequence ID" value="PWJ20463.1"/>
    <property type="molecule type" value="Genomic_DNA"/>
</dbReference>
<dbReference type="CDD" id="cd00609">
    <property type="entry name" value="AAT_like"/>
    <property type="match status" value="1"/>
</dbReference>
<feature type="domain" description="Aminotransferase class I/classII large" evidence="8">
    <location>
        <begin position="34"/>
        <end position="380"/>
    </location>
</feature>
<dbReference type="InterPro" id="IPR004839">
    <property type="entry name" value="Aminotransferase_I/II_large"/>
</dbReference>
<keyword evidence="11" id="KW-1185">Reference proteome</keyword>
<keyword evidence="5" id="KW-0663">Pyridoxal phosphate</keyword>
<dbReference type="RefSeq" id="WP_109564047.1">
    <property type="nucleotide sequence ID" value="NZ_QGDJ01000003.1"/>
</dbReference>
<dbReference type="GO" id="GO:0004069">
    <property type="term" value="F:L-aspartate:2-oxoglutarate aminotransferase activity"/>
    <property type="evidence" value="ECO:0007669"/>
    <property type="project" value="UniProtKB-EC"/>
</dbReference>
<reference evidence="10 12" key="1">
    <citation type="submission" date="2016-10" db="EMBL/GenBank/DDBJ databases">
        <authorList>
            <person name="Cai Z."/>
        </authorList>
    </citation>
    <scope>NUCLEOTIDE SEQUENCE [LARGE SCALE GENOMIC DNA]</scope>
    <source>
        <strain evidence="10 12">DSM 25227</strain>
    </source>
</reference>
<organism evidence="10 12">
    <name type="scientific">Jannaschia seohaensis</name>
    <dbReference type="NCBI Taxonomy" id="475081"/>
    <lineage>
        <taxon>Bacteria</taxon>
        <taxon>Pseudomonadati</taxon>
        <taxon>Pseudomonadota</taxon>
        <taxon>Alphaproteobacteria</taxon>
        <taxon>Rhodobacterales</taxon>
        <taxon>Roseobacteraceae</taxon>
        <taxon>Jannaschia</taxon>
    </lineage>
</organism>
<evidence type="ECO:0000256" key="4">
    <source>
        <dbReference type="ARBA" id="ARBA00022679"/>
    </source>
</evidence>
<evidence type="ECO:0000256" key="6">
    <source>
        <dbReference type="ARBA" id="ARBA00049185"/>
    </source>
</evidence>
<evidence type="ECO:0000313" key="11">
    <source>
        <dbReference type="Proteomes" id="UP000245839"/>
    </source>
</evidence>
<evidence type="ECO:0000259" key="8">
    <source>
        <dbReference type="Pfam" id="PF00155"/>
    </source>
</evidence>
<dbReference type="InterPro" id="IPR050596">
    <property type="entry name" value="AspAT/PAT-like"/>
</dbReference>
<reference evidence="9 11" key="2">
    <citation type="submission" date="2018-03" db="EMBL/GenBank/DDBJ databases">
        <title>Genomic Encyclopedia of Archaeal and Bacterial Type Strains, Phase II (KMG-II): from individual species to whole genera.</title>
        <authorList>
            <person name="Goeker M."/>
        </authorList>
    </citation>
    <scope>NUCLEOTIDE SEQUENCE [LARGE SCALE GENOMIC DNA]</scope>
    <source>
        <strain evidence="9 11">DSM 25227</strain>
    </source>
</reference>
<dbReference type="OrthoDB" id="9766084at2"/>
<comment type="catalytic activity">
    <reaction evidence="6">
        <text>L-aspartate + 2-oxoglutarate = oxaloacetate + L-glutamate</text>
        <dbReference type="Rhea" id="RHEA:21824"/>
        <dbReference type="ChEBI" id="CHEBI:16452"/>
        <dbReference type="ChEBI" id="CHEBI:16810"/>
        <dbReference type="ChEBI" id="CHEBI:29985"/>
        <dbReference type="ChEBI" id="CHEBI:29991"/>
        <dbReference type="EC" id="2.6.1.1"/>
    </reaction>
</comment>
<gene>
    <name evidence="9" type="ORF">BCF38_103281</name>
    <name evidence="10" type="ORF">SAMN05421539_103281</name>
</gene>
<keyword evidence="4 7" id="KW-0808">Transferase</keyword>
<accession>A0A2Y9AQC6</accession>
<dbReference type="Gene3D" id="3.40.640.10">
    <property type="entry name" value="Type I PLP-dependent aspartate aminotransferase-like (Major domain)"/>
    <property type="match status" value="1"/>
</dbReference>
<dbReference type="GO" id="GO:0006520">
    <property type="term" value="P:amino acid metabolic process"/>
    <property type="evidence" value="ECO:0007669"/>
    <property type="project" value="InterPro"/>
</dbReference>
<dbReference type="AlphaFoldDB" id="A0A2Y9AQC6"/>
<dbReference type="InterPro" id="IPR015421">
    <property type="entry name" value="PyrdxlP-dep_Trfase_major"/>
</dbReference>
<dbReference type="Pfam" id="PF00155">
    <property type="entry name" value="Aminotran_1_2"/>
    <property type="match status" value="1"/>
</dbReference>
<name>A0A2Y9AQC6_9RHOB</name>
<dbReference type="SUPFAM" id="SSF53383">
    <property type="entry name" value="PLP-dependent transferases"/>
    <property type="match status" value="1"/>
</dbReference>
<dbReference type="InterPro" id="IPR015424">
    <property type="entry name" value="PyrdxlP-dep_Trfase"/>
</dbReference>
<evidence type="ECO:0000256" key="2">
    <source>
        <dbReference type="ARBA" id="ARBA00007441"/>
    </source>
</evidence>
<evidence type="ECO:0000256" key="3">
    <source>
        <dbReference type="ARBA" id="ARBA00022576"/>
    </source>
</evidence>
<keyword evidence="10" id="KW-0670">Pyruvate</keyword>
<dbReference type="EMBL" id="UETC01000003">
    <property type="protein sequence ID" value="SSA44559.1"/>
    <property type="molecule type" value="Genomic_DNA"/>
</dbReference>
<sequence length="389" mass="40624">MARMSDRIRSIAPGGDDGWGIFHAARALEEAGVEIVNLTVGDHDIRTDPAILAAMDDAARGGATGYAALHGIPELRTAIAKRVQERTGVATSPANVLVTTGGQAALFYAVMGAAEPGERVLYPDPYYATYPGTVRAAGAVPLVVPTRAEAGFQPERSSLEAAGEAAAILINSPNNPTGAIYSRDTLDTLAEVARAGDMWVISDEVYDTQIWSGAHLTPRALPGMDARTLVVGSMSKSHAMTGSRIGWLVGPEDAIEALSAAAVHTTYGVAGFVQAAALFALGLGPDFETRVAAPFAARRDVCLAALERTSVRAVPSGGAMYLMLDIRASVLDAPAFAARLLDEKRIAAMPGDSFGRAAEGHLRIALTRPEAELTAAIAQIANLVEETRP</sequence>
<protein>
    <recommendedName>
        <fullName evidence="7">Aminotransferase</fullName>
        <ecNumber evidence="7">2.6.1.-</ecNumber>
    </recommendedName>
</protein>
<evidence type="ECO:0000256" key="7">
    <source>
        <dbReference type="RuleBase" id="RU000481"/>
    </source>
</evidence>
<evidence type="ECO:0000256" key="1">
    <source>
        <dbReference type="ARBA" id="ARBA00001933"/>
    </source>
</evidence>
<dbReference type="PROSITE" id="PS00105">
    <property type="entry name" value="AA_TRANSFER_CLASS_1"/>
    <property type="match status" value="1"/>
</dbReference>
<keyword evidence="3 7" id="KW-0032">Aminotransferase</keyword>
<evidence type="ECO:0000313" key="12">
    <source>
        <dbReference type="Proteomes" id="UP000251571"/>
    </source>
</evidence>
<proteinExistence type="inferred from homology"/>
<dbReference type="Proteomes" id="UP000251571">
    <property type="component" value="Unassembled WGS sequence"/>
</dbReference>
<dbReference type="PANTHER" id="PTHR46383:SF1">
    <property type="entry name" value="ASPARTATE AMINOTRANSFERASE"/>
    <property type="match status" value="1"/>
</dbReference>
<dbReference type="GO" id="GO:0030170">
    <property type="term" value="F:pyridoxal phosphate binding"/>
    <property type="evidence" value="ECO:0007669"/>
    <property type="project" value="InterPro"/>
</dbReference>
<evidence type="ECO:0000313" key="10">
    <source>
        <dbReference type="EMBL" id="SSA44559.1"/>
    </source>
</evidence>
<dbReference type="PANTHER" id="PTHR46383">
    <property type="entry name" value="ASPARTATE AMINOTRANSFERASE"/>
    <property type="match status" value="1"/>
</dbReference>
<evidence type="ECO:0000256" key="5">
    <source>
        <dbReference type="ARBA" id="ARBA00022898"/>
    </source>
</evidence>
<evidence type="ECO:0000313" key="9">
    <source>
        <dbReference type="EMBL" id="PWJ20463.1"/>
    </source>
</evidence>
<dbReference type="Proteomes" id="UP000245839">
    <property type="component" value="Unassembled WGS sequence"/>
</dbReference>
<dbReference type="InterPro" id="IPR004838">
    <property type="entry name" value="NHTrfase_class1_PyrdxlP-BS"/>
</dbReference>